<dbReference type="InterPro" id="IPR036097">
    <property type="entry name" value="HisK_dim/P_sf"/>
</dbReference>
<dbReference type="Pfam" id="PF00512">
    <property type="entry name" value="HisKA"/>
    <property type="match status" value="1"/>
</dbReference>
<evidence type="ECO:0000313" key="8">
    <source>
        <dbReference type="Proteomes" id="UP000249130"/>
    </source>
</evidence>
<keyword evidence="3" id="KW-0808">Transferase</keyword>
<dbReference type="Gene3D" id="1.10.287.130">
    <property type="match status" value="1"/>
</dbReference>
<dbReference type="PANTHER" id="PTHR43047:SF64">
    <property type="entry name" value="HISTIDINE KINASE CONTAINING CHEY-HOMOLOGOUS RECEIVER DOMAIN AND PAS DOMAIN-RELATED"/>
    <property type="match status" value="1"/>
</dbReference>
<dbReference type="PANTHER" id="PTHR43047">
    <property type="entry name" value="TWO-COMPONENT HISTIDINE PROTEIN KINASE"/>
    <property type="match status" value="1"/>
</dbReference>
<sequence length="367" mass="39484">MRAAYRPCDRERLVVPLGRVAVRLASLVGAAAVMGALLLGAAMAAPAVKAEMSVSTAEGYARIVFHFAEDVESDVRMGNGILVVGFRSPVAVDVERLSSAASGYVGAARRDPDGRGVRIALTRPFKLNTMTAGERLYVDLLPETWKGPPPGLPKEVVEELARRARDAERKIRQQQQLARQKQMPLTRVRVSHQPTFSRYVFDLPDLIPVATSREKDALVLTFDAPLKFDLADAKGAPPPMVAGVDTEMRDQATTVRFGFIGNVDVRTFREDSSFVVDVGAVEATKRRSESDPAGRAAELAALLMDTRDRRPAGLGGEAPQPAPPQTVPAQTVPPQASPGPAAAANRAKSRFLATVSHEIRTPLNGIL</sequence>
<evidence type="ECO:0000256" key="1">
    <source>
        <dbReference type="ARBA" id="ARBA00000085"/>
    </source>
</evidence>
<keyword evidence="8" id="KW-1185">Reference proteome</keyword>
<evidence type="ECO:0000256" key="3">
    <source>
        <dbReference type="ARBA" id="ARBA00022679"/>
    </source>
</evidence>
<reference evidence="7 8" key="1">
    <citation type="submission" date="2017-07" db="EMBL/GenBank/DDBJ databases">
        <title>Draft Genome Sequences of Select Purple Nonsulfur Bacteria.</title>
        <authorList>
            <person name="Lasarre B."/>
            <person name="Mckinlay J.B."/>
        </authorList>
    </citation>
    <scope>NUCLEOTIDE SEQUENCE [LARGE SCALE GENOMIC DNA]</scope>
    <source>
        <strain evidence="7 8">DSM 5909</strain>
    </source>
</reference>
<feature type="compositionally biased region" description="Low complexity" evidence="5">
    <location>
        <begin position="327"/>
        <end position="346"/>
    </location>
</feature>
<evidence type="ECO:0000256" key="4">
    <source>
        <dbReference type="ARBA" id="ARBA00022777"/>
    </source>
</evidence>
<comment type="caution">
    <text evidence="7">The sequence shown here is derived from an EMBL/GenBank/DDBJ whole genome shotgun (WGS) entry which is preliminary data.</text>
</comment>
<comment type="catalytic activity">
    <reaction evidence="1">
        <text>ATP + protein L-histidine = ADP + protein N-phospho-L-histidine.</text>
        <dbReference type="EC" id="2.7.13.3"/>
    </reaction>
</comment>
<dbReference type="GO" id="GO:0000155">
    <property type="term" value="F:phosphorelay sensor kinase activity"/>
    <property type="evidence" value="ECO:0007669"/>
    <property type="project" value="InterPro"/>
</dbReference>
<gene>
    <name evidence="7" type="ORF">CH341_26135</name>
</gene>
<name>A0A327KM04_9BRAD</name>
<evidence type="ECO:0000256" key="5">
    <source>
        <dbReference type="SAM" id="MobiDB-lite"/>
    </source>
</evidence>
<dbReference type="CDD" id="cd00082">
    <property type="entry name" value="HisKA"/>
    <property type="match status" value="1"/>
</dbReference>
<dbReference type="InterPro" id="IPR003661">
    <property type="entry name" value="HisK_dim/P_dom"/>
</dbReference>
<accession>A0A327KM04</accession>
<feature type="non-terminal residue" evidence="7">
    <location>
        <position position="367"/>
    </location>
</feature>
<proteinExistence type="predicted"/>
<dbReference type="EMBL" id="NPEX01000298">
    <property type="protein sequence ID" value="RAI39311.1"/>
    <property type="molecule type" value="Genomic_DNA"/>
</dbReference>
<evidence type="ECO:0000313" key="7">
    <source>
        <dbReference type="EMBL" id="RAI39311.1"/>
    </source>
</evidence>
<evidence type="ECO:0000259" key="6">
    <source>
        <dbReference type="Pfam" id="PF00512"/>
    </source>
</evidence>
<dbReference type="EC" id="2.7.13.3" evidence="2"/>
<feature type="domain" description="Signal transduction histidine kinase dimerisation/phosphoacceptor" evidence="6">
    <location>
        <begin position="347"/>
        <end position="367"/>
    </location>
</feature>
<protein>
    <recommendedName>
        <fullName evidence="2">histidine kinase</fullName>
        <ecNumber evidence="2">2.7.13.3</ecNumber>
    </recommendedName>
</protein>
<dbReference type="AlphaFoldDB" id="A0A327KM04"/>
<feature type="region of interest" description="Disordered" evidence="5">
    <location>
        <begin position="309"/>
        <end position="347"/>
    </location>
</feature>
<organism evidence="7 8">
    <name type="scientific">Rhodoplanes roseus</name>
    <dbReference type="NCBI Taxonomy" id="29409"/>
    <lineage>
        <taxon>Bacteria</taxon>
        <taxon>Pseudomonadati</taxon>
        <taxon>Pseudomonadota</taxon>
        <taxon>Alphaproteobacteria</taxon>
        <taxon>Hyphomicrobiales</taxon>
        <taxon>Nitrobacteraceae</taxon>
        <taxon>Rhodoplanes</taxon>
    </lineage>
</organism>
<dbReference type="Proteomes" id="UP000249130">
    <property type="component" value="Unassembled WGS sequence"/>
</dbReference>
<evidence type="ECO:0000256" key="2">
    <source>
        <dbReference type="ARBA" id="ARBA00012438"/>
    </source>
</evidence>
<dbReference type="SUPFAM" id="SSF47384">
    <property type="entry name" value="Homodimeric domain of signal transducing histidine kinase"/>
    <property type="match status" value="1"/>
</dbReference>
<keyword evidence="4" id="KW-0418">Kinase</keyword>